<reference evidence="2 3" key="1">
    <citation type="submission" date="2016-02" db="EMBL/GenBank/DDBJ databases">
        <authorList>
            <person name="Wen L."/>
            <person name="He K."/>
            <person name="Yang H."/>
        </authorList>
    </citation>
    <scope>NUCLEOTIDE SEQUENCE [LARGE SCALE GENOMIC DNA]</scope>
    <source>
        <strain evidence="2 3">CV58</strain>
    </source>
</reference>
<comment type="caution">
    <text evidence="2">The sequence shown here is derived from an EMBL/GenBank/DDBJ whole genome shotgun (WGS) entry which is preliminary data.</text>
</comment>
<keyword evidence="1" id="KW-0812">Transmembrane</keyword>
<gene>
    <name evidence="2" type="ORF">AXE65_09300</name>
</gene>
<evidence type="ECO:0000256" key="1">
    <source>
        <dbReference type="SAM" id="Phobius"/>
    </source>
</evidence>
<evidence type="ECO:0000313" key="2">
    <source>
        <dbReference type="EMBL" id="KXU39262.1"/>
    </source>
</evidence>
<keyword evidence="3" id="KW-1185">Reference proteome</keyword>
<dbReference type="OrthoDB" id="9785445at2"/>
<dbReference type="RefSeq" id="WP_068386876.1">
    <property type="nucleotide sequence ID" value="NZ_LSZO01000018.1"/>
</dbReference>
<protein>
    <recommendedName>
        <fullName evidence="4">Thioredoxin domain-containing protein</fullName>
    </recommendedName>
</protein>
<feature type="transmembrane region" description="Helical" evidence="1">
    <location>
        <begin position="21"/>
        <end position="41"/>
    </location>
</feature>
<keyword evidence="1" id="KW-1133">Transmembrane helix</keyword>
<accession>A0A139SY04</accession>
<dbReference type="EMBL" id="LSZO01000018">
    <property type="protein sequence ID" value="KXU39262.1"/>
    <property type="molecule type" value="Genomic_DNA"/>
</dbReference>
<dbReference type="AlphaFoldDB" id="A0A139SY04"/>
<evidence type="ECO:0008006" key="4">
    <source>
        <dbReference type="Google" id="ProtNLM"/>
    </source>
</evidence>
<proteinExistence type="predicted"/>
<keyword evidence="1" id="KW-0472">Membrane</keyword>
<organism evidence="2 3">
    <name type="scientific">Ventosimonas gracilis</name>
    <dbReference type="NCBI Taxonomy" id="1680762"/>
    <lineage>
        <taxon>Bacteria</taxon>
        <taxon>Pseudomonadati</taxon>
        <taxon>Pseudomonadota</taxon>
        <taxon>Gammaproteobacteria</taxon>
        <taxon>Pseudomonadales</taxon>
        <taxon>Ventosimonadaceae</taxon>
        <taxon>Ventosimonas</taxon>
    </lineage>
</organism>
<dbReference type="Proteomes" id="UP000072660">
    <property type="component" value="Unassembled WGS sequence"/>
</dbReference>
<sequence>MLKKTALPENRTQQRKGRLQLIALILLAVVPILLASSMYKWRFWVPESRNYHGELLGDGRTLADLGVSGDIPQTWLLLVSAPDDCLEDCRKLVYLARQIHIALGREAARAHHALATSQALPLDYGQQLAREYPQLGRFNLQPERYLTIATDNKTPQLWIIDPLGNLVLRYAPGSNGKQILKDLQLLLKLSKIG</sequence>
<name>A0A139SY04_9GAMM</name>
<evidence type="ECO:0000313" key="3">
    <source>
        <dbReference type="Proteomes" id="UP000072660"/>
    </source>
</evidence>